<proteinExistence type="predicted"/>
<comment type="caution">
    <text evidence="1">The sequence shown here is derived from an EMBL/GenBank/DDBJ whole genome shotgun (WGS) entry which is preliminary data.</text>
</comment>
<dbReference type="AlphaFoldDB" id="A0A0G1K612"/>
<reference evidence="1 2" key="1">
    <citation type="journal article" date="2015" name="Nature">
        <title>rRNA introns, odd ribosomes, and small enigmatic genomes across a large radiation of phyla.</title>
        <authorList>
            <person name="Brown C.T."/>
            <person name="Hug L.A."/>
            <person name="Thomas B.C."/>
            <person name="Sharon I."/>
            <person name="Castelle C.J."/>
            <person name="Singh A."/>
            <person name="Wilkins M.J."/>
            <person name="Williams K.H."/>
            <person name="Banfield J.F."/>
        </authorList>
    </citation>
    <scope>NUCLEOTIDE SEQUENCE [LARGE SCALE GENOMIC DNA]</scope>
</reference>
<dbReference type="PATRIC" id="fig|1618387.3.peg.714"/>
<protein>
    <submittedName>
        <fullName evidence="1">Uncharacterized protein</fullName>
    </submittedName>
</protein>
<gene>
    <name evidence="1" type="ORF">UW44_C0008G0084</name>
</gene>
<dbReference type="Proteomes" id="UP000034006">
    <property type="component" value="Unassembled WGS sequence"/>
</dbReference>
<dbReference type="STRING" id="1618387.UW44_C0008G0084"/>
<evidence type="ECO:0000313" key="1">
    <source>
        <dbReference type="EMBL" id="KKT51762.1"/>
    </source>
</evidence>
<organism evidence="1 2">
    <name type="scientific">Candidatus Collierbacteria bacterium GW2011_GWB2_44_22</name>
    <dbReference type="NCBI Taxonomy" id="1618387"/>
    <lineage>
        <taxon>Bacteria</taxon>
        <taxon>Candidatus Collieribacteriota</taxon>
    </lineage>
</organism>
<accession>A0A0G1K612</accession>
<dbReference type="EMBL" id="LCIH01000008">
    <property type="protein sequence ID" value="KKT51762.1"/>
    <property type="molecule type" value="Genomic_DNA"/>
</dbReference>
<name>A0A0G1K612_9BACT</name>
<evidence type="ECO:0000313" key="2">
    <source>
        <dbReference type="Proteomes" id="UP000034006"/>
    </source>
</evidence>
<sequence>MAYQIAKLLTAEEETKAAKAFLPKYILLHRGLGHALRGGQNRYYTERNEHVHLEYADDVAERDQADADFALKAYRQAEAETARQAEETARLAAEQFAHNEQLRQQTATATTEQLLAALYRQSPQLAEELKAKMDAIAAKREDAAAVIAAKMGEIEGYDKALDDLKKLVPAKKNSRRKA</sequence>